<keyword evidence="8 13" id="KW-1133">Transmembrane helix</keyword>
<organism evidence="14 15">
    <name type="scientific">Colocasia esculenta</name>
    <name type="common">Wild taro</name>
    <name type="synonym">Arum esculentum</name>
    <dbReference type="NCBI Taxonomy" id="4460"/>
    <lineage>
        <taxon>Eukaryota</taxon>
        <taxon>Viridiplantae</taxon>
        <taxon>Streptophyta</taxon>
        <taxon>Embryophyta</taxon>
        <taxon>Tracheophyta</taxon>
        <taxon>Spermatophyta</taxon>
        <taxon>Magnoliopsida</taxon>
        <taxon>Liliopsida</taxon>
        <taxon>Araceae</taxon>
        <taxon>Aroideae</taxon>
        <taxon>Colocasieae</taxon>
        <taxon>Colocasia</taxon>
    </lineage>
</organism>
<feature type="transmembrane region" description="Helical" evidence="13">
    <location>
        <begin position="122"/>
        <end position="144"/>
    </location>
</feature>
<dbReference type="PANTHER" id="PTHR13269">
    <property type="entry name" value="NUCLEOPORIN NDC1"/>
    <property type="match status" value="1"/>
</dbReference>
<feature type="transmembrane region" description="Helical" evidence="13">
    <location>
        <begin position="51"/>
        <end position="72"/>
    </location>
</feature>
<evidence type="ECO:0000256" key="2">
    <source>
        <dbReference type="ARBA" id="ARBA00004567"/>
    </source>
</evidence>
<dbReference type="GO" id="GO:0070762">
    <property type="term" value="C:nuclear pore transmembrane ring"/>
    <property type="evidence" value="ECO:0007669"/>
    <property type="project" value="TreeGrafter"/>
</dbReference>
<keyword evidence="10" id="KW-0906">Nuclear pore complex</keyword>
<accession>A0A843UZ68</accession>
<evidence type="ECO:0000256" key="6">
    <source>
        <dbReference type="ARBA" id="ARBA00022816"/>
    </source>
</evidence>
<reference evidence="14" key="1">
    <citation type="submission" date="2017-07" db="EMBL/GenBank/DDBJ databases">
        <title>Taro Niue Genome Assembly and Annotation.</title>
        <authorList>
            <person name="Atibalentja N."/>
            <person name="Keating K."/>
            <person name="Fields C.J."/>
        </authorList>
    </citation>
    <scope>NUCLEOTIDE SEQUENCE</scope>
    <source>
        <strain evidence="14">Niue_2</strain>
        <tissue evidence="14">Leaf</tissue>
    </source>
</reference>
<keyword evidence="15" id="KW-1185">Reference proteome</keyword>
<evidence type="ECO:0000256" key="1">
    <source>
        <dbReference type="ARBA" id="ARBA00004232"/>
    </source>
</evidence>
<dbReference type="GO" id="GO:0031965">
    <property type="term" value="C:nuclear membrane"/>
    <property type="evidence" value="ECO:0007669"/>
    <property type="project" value="UniProtKB-SubCell"/>
</dbReference>
<keyword evidence="11 13" id="KW-0472">Membrane</keyword>
<keyword evidence="9" id="KW-0811">Translocation</keyword>
<dbReference type="GO" id="GO:0015031">
    <property type="term" value="P:protein transport"/>
    <property type="evidence" value="ECO:0007669"/>
    <property type="project" value="UniProtKB-KW"/>
</dbReference>
<dbReference type="Pfam" id="PF09531">
    <property type="entry name" value="Ndc1_Nup"/>
    <property type="match status" value="1"/>
</dbReference>
<comment type="caution">
    <text evidence="14">The sequence shown here is derived from an EMBL/GenBank/DDBJ whole genome shotgun (WGS) entry which is preliminary data.</text>
</comment>
<dbReference type="InterPro" id="IPR019049">
    <property type="entry name" value="Nucleoporin_prot_Ndc1/Nup"/>
</dbReference>
<evidence type="ECO:0000256" key="9">
    <source>
        <dbReference type="ARBA" id="ARBA00023010"/>
    </source>
</evidence>
<feature type="transmembrane region" description="Helical" evidence="13">
    <location>
        <begin position="200"/>
        <end position="219"/>
    </location>
</feature>
<keyword evidence="7" id="KW-0653">Protein transport</keyword>
<dbReference type="PANTHER" id="PTHR13269:SF6">
    <property type="entry name" value="NUCLEOPORIN NDC1"/>
    <property type="match status" value="1"/>
</dbReference>
<keyword evidence="6" id="KW-0509">mRNA transport</keyword>
<dbReference type="GO" id="GO:0030674">
    <property type="term" value="F:protein-macromolecule adaptor activity"/>
    <property type="evidence" value="ECO:0007669"/>
    <property type="project" value="TreeGrafter"/>
</dbReference>
<proteinExistence type="inferred from homology"/>
<dbReference type="AlphaFoldDB" id="A0A843UZ68"/>
<evidence type="ECO:0000256" key="4">
    <source>
        <dbReference type="ARBA" id="ARBA00022448"/>
    </source>
</evidence>
<keyword evidence="5 13" id="KW-0812">Transmembrane</keyword>
<keyword evidence="4" id="KW-0813">Transport</keyword>
<evidence type="ECO:0000256" key="10">
    <source>
        <dbReference type="ARBA" id="ARBA00023132"/>
    </source>
</evidence>
<feature type="transmembrane region" description="Helical" evidence="13">
    <location>
        <begin position="20"/>
        <end position="39"/>
    </location>
</feature>
<evidence type="ECO:0000313" key="14">
    <source>
        <dbReference type="EMBL" id="MQL87737.1"/>
    </source>
</evidence>
<dbReference type="EMBL" id="NMUH01001001">
    <property type="protein sequence ID" value="MQL87737.1"/>
    <property type="molecule type" value="Genomic_DNA"/>
</dbReference>
<dbReference type="GO" id="GO:0006999">
    <property type="term" value="P:nuclear pore organization"/>
    <property type="evidence" value="ECO:0007669"/>
    <property type="project" value="TreeGrafter"/>
</dbReference>
<evidence type="ECO:0000256" key="11">
    <source>
        <dbReference type="ARBA" id="ARBA00023136"/>
    </source>
</evidence>
<evidence type="ECO:0000313" key="15">
    <source>
        <dbReference type="Proteomes" id="UP000652761"/>
    </source>
</evidence>
<name>A0A843UZ68_COLES</name>
<feature type="transmembrane region" description="Helical" evidence="13">
    <location>
        <begin position="150"/>
        <end position="170"/>
    </location>
</feature>
<gene>
    <name evidence="14" type="ORF">Taro_020288</name>
</gene>
<sequence>MPPPSSASPEVVKNRWLGFLIWQSIASTTVYLLAAPLLGPSSASPRLLSSLLSFLAFHLALLLFSFSLFLSSSPQPEASASPPELAAGVLKSLLKSAVGGFQGPAFDPYFRRRAGRVARSVALVLICSASGSLAVVALCADFGVLDGRELVDLGLRGLVFGAVYGCYYIYKKRWVLQFPIIQRPLFFSFKMGFFSSLKQALKLSTSALVCSTLFMLVVLDHFKGHSTPGRFIIQQIRLLFGTSAVSLCWEISRHLLEVLHTRRCVFAPPPGSSAAETNPSGLVLEALEQSVPGSFFQYLACLDLCMVAESNVELWRRAAFYEESGETYRRVISICLRPLDLLTSRLAVVSEGLYPDKSNLLSLQLRAPTDVPSDQGLNESFNDFQLCEWCVRTAAALTARSHQEDRFGVAQLTGSNATVVTTLLTCLLAVELCMGKKPTPQSAHHMGLASIKWAALQTGSRDVAATISSKRKSGALYSKAFAMADIIRTSIYQIVSAFEADMLANAQASVLEKNWITESKPLFGTKEILVQKLALFLDFRAN</sequence>
<evidence type="ECO:0000256" key="8">
    <source>
        <dbReference type="ARBA" id="ARBA00022989"/>
    </source>
</evidence>
<keyword evidence="12" id="KW-0539">Nucleus</keyword>
<evidence type="ECO:0008006" key="16">
    <source>
        <dbReference type="Google" id="ProtNLM"/>
    </source>
</evidence>
<dbReference type="GO" id="GO:0051028">
    <property type="term" value="P:mRNA transport"/>
    <property type="evidence" value="ECO:0007669"/>
    <property type="project" value="UniProtKB-KW"/>
</dbReference>
<evidence type="ECO:0000256" key="5">
    <source>
        <dbReference type="ARBA" id="ARBA00022692"/>
    </source>
</evidence>
<evidence type="ECO:0000256" key="7">
    <source>
        <dbReference type="ARBA" id="ARBA00022927"/>
    </source>
</evidence>
<comment type="subcellular location">
    <subcellularLocation>
        <location evidence="1">Nucleus membrane</location>
        <topology evidence="1">Multi-pass membrane protein</topology>
    </subcellularLocation>
    <subcellularLocation>
        <location evidence="2">Nucleus</location>
        <location evidence="2">Nuclear pore complex</location>
    </subcellularLocation>
</comment>
<dbReference type="OrthoDB" id="67850at2759"/>
<dbReference type="Proteomes" id="UP000652761">
    <property type="component" value="Unassembled WGS sequence"/>
</dbReference>
<evidence type="ECO:0000256" key="12">
    <source>
        <dbReference type="ARBA" id="ARBA00023242"/>
    </source>
</evidence>
<comment type="similarity">
    <text evidence="3">Belongs to the NDC1 family.</text>
</comment>
<evidence type="ECO:0000256" key="13">
    <source>
        <dbReference type="SAM" id="Phobius"/>
    </source>
</evidence>
<evidence type="ECO:0000256" key="3">
    <source>
        <dbReference type="ARBA" id="ARBA00005760"/>
    </source>
</evidence>
<protein>
    <recommendedName>
        <fullName evidence="16">Nucleoporin protein Ndc1-Nup</fullName>
    </recommendedName>
</protein>